<dbReference type="Proteomes" id="UP001233172">
    <property type="component" value="Unassembled WGS sequence"/>
</dbReference>
<keyword evidence="2" id="KW-1185">Reference proteome</keyword>
<proteinExistence type="predicted"/>
<accession>A0AAD8FC26</accession>
<dbReference type="EMBL" id="JASAOG010000042">
    <property type="protein sequence ID" value="KAK0059447.1"/>
    <property type="molecule type" value="Genomic_DNA"/>
</dbReference>
<reference evidence="1" key="1">
    <citation type="journal article" date="2023" name="PLoS Negl. Trop. Dis.">
        <title>A genome sequence for Biomphalaria pfeifferi, the major vector snail for the human-infecting parasite Schistosoma mansoni.</title>
        <authorList>
            <person name="Bu L."/>
            <person name="Lu L."/>
            <person name="Laidemitt M.R."/>
            <person name="Zhang S.M."/>
            <person name="Mutuku M."/>
            <person name="Mkoji G."/>
            <person name="Steinauer M."/>
            <person name="Loker E.S."/>
        </authorList>
    </citation>
    <scope>NUCLEOTIDE SEQUENCE</scope>
    <source>
        <strain evidence="1">KasaAsao</strain>
    </source>
</reference>
<name>A0AAD8FC26_BIOPF</name>
<evidence type="ECO:0000313" key="1">
    <source>
        <dbReference type="EMBL" id="KAK0059447.1"/>
    </source>
</evidence>
<feature type="non-terminal residue" evidence="1">
    <location>
        <position position="58"/>
    </location>
</feature>
<comment type="caution">
    <text evidence="1">The sequence shown here is derived from an EMBL/GenBank/DDBJ whole genome shotgun (WGS) entry which is preliminary data.</text>
</comment>
<protein>
    <submittedName>
        <fullName evidence="1">Uncharacterized protein</fullName>
    </submittedName>
</protein>
<evidence type="ECO:0000313" key="2">
    <source>
        <dbReference type="Proteomes" id="UP001233172"/>
    </source>
</evidence>
<dbReference type="AlphaFoldDB" id="A0AAD8FC26"/>
<sequence>MNASNHLVKLNHSVPYIACLSSPTRLSRLCCTAATGDRVCYSHNQNCQVSTMPLRALL</sequence>
<reference evidence="1" key="2">
    <citation type="submission" date="2023-04" db="EMBL/GenBank/DDBJ databases">
        <authorList>
            <person name="Bu L."/>
            <person name="Lu L."/>
            <person name="Laidemitt M.R."/>
            <person name="Zhang S.M."/>
            <person name="Mutuku M."/>
            <person name="Mkoji G."/>
            <person name="Steinauer M."/>
            <person name="Loker E.S."/>
        </authorList>
    </citation>
    <scope>NUCLEOTIDE SEQUENCE</scope>
    <source>
        <strain evidence="1">KasaAsao</strain>
        <tissue evidence="1">Whole Snail</tissue>
    </source>
</reference>
<gene>
    <name evidence="1" type="ORF">Bpfe_011216</name>
</gene>
<organism evidence="1 2">
    <name type="scientific">Biomphalaria pfeifferi</name>
    <name type="common">Bloodfluke planorb</name>
    <name type="synonym">Freshwater snail</name>
    <dbReference type="NCBI Taxonomy" id="112525"/>
    <lineage>
        <taxon>Eukaryota</taxon>
        <taxon>Metazoa</taxon>
        <taxon>Spiralia</taxon>
        <taxon>Lophotrochozoa</taxon>
        <taxon>Mollusca</taxon>
        <taxon>Gastropoda</taxon>
        <taxon>Heterobranchia</taxon>
        <taxon>Euthyneura</taxon>
        <taxon>Panpulmonata</taxon>
        <taxon>Hygrophila</taxon>
        <taxon>Lymnaeoidea</taxon>
        <taxon>Planorbidae</taxon>
        <taxon>Biomphalaria</taxon>
    </lineage>
</organism>